<reference evidence="2 3" key="1">
    <citation type="submission" date="2019-07" db="EMBL/GenBank/DDBJ databases">
        <title>Diversity of Bacteria from Kongsfjorden, Arctic.</title>
        <authorList>
            <person name="Yu Y."/>
        </authorList>
    </citation>
    <scope>NUCLEOTIDE SEQUENCE [LARGE SCALE GENOMIC DNA]</scope>
    <source>
        <strain evidence="2 3">SM1922</strain>
    </source>
</reference>
<dbReference type="Proteomes" id="UP000317288">
    <property type="component" value="Unassembled WGS sequence"/>
</dbReference>
<dbReference type="Gene3D" id="2.60.40.1890">
    <property type="entry name" value="PCu(A)C copper chaperone"/>
    <property type="match status" value="1"/>
</dbReference>
<accession>A0A558JFY0</accession>
<dbReference type="InterPro" id="IPR058248">
    <property type="entry name" value="Lxx211020-like"/>
</dbReference>
<dbReference type="Pfam" id="PF04314">
    <property type="entry name" value="PCuAC"/>
    <property type="match status" value="1"/>
</dbReference>
<evidence type="ECO:0000313" key="2">
    <source>
        <dbReference type="EMBL" id="TVU92539.1"/>
    </source>
</evidence>
<feature type="chain" id="PRO_5022182934" evidence="1">
    <location>
        <begin position="24"/>
        <end position="160"/>
    </location>
</feature>
<dbReference type="EMBL" id="VNFE01000001">
    <property type="protein sequence ID" value="TVU92539.1"/>
    <property type="molecule type" value="Genomic_DNA"/>
</dbReference>
<proteinExistence type="predicted"/>
<protein>
    <submittedName>
        <fullName evidence="2">Copper chaperone PCu(A)C</fullName>
    </submittedName>
</protein>
<dbReference type="SUPFAM" id="SSF110087">
    <property type="entry name" value="DR1885-like metal-binding protein"/>
    <property type="match status" value="1"/>
</dbReference>
<sequence>MAWLGGVLVIGAMSISMASGALAHDVKTDALRIAHPFATPTPPGAENGAAYVDITAFSDSVTLIGASSPASSNVELHDMQMDGDMMQMRHVDEIRVEAEETYSMRPGGGFHLMLLGLTEPLKEGEQFPLTLTFAEQGDVEIEVWIQNAQEGSEAADGHHH</sequence>
<dbReference type="PANTHER" id="PTHR36302">
    <property type="entry name" value="BLR7088 PROTEIN"/>
    <property type="match status" value="1"/>
</dbReference>
<evidence type="ECO:0000256" key="1">
    <source>
        <dbReference type="SAM" id="SignalP"/>
    </source>
</evidence>
<feature type="signal peptide" evidence="1">
    <location>
        <begin position="1"/>
        <end position="23"/>
    </location>
</feature>
<name>A0A558JFY0_9GAMM</name>
<comment type="caution">
    <text evidence="2">The sequence shown here is derived from an EMBL/GenBank/DDBJ whole genome shotgun (WGS) entry which is preliminary data.</text>
</comment>
<keyword evidence="1" id="KW-0732">Signal</keyword>
<dbReference type="InterPro" id="IPR036182">
    <property type="entry name" value="PCuAC_sf"/>
</dbReference>
<organism evidence="2 3">
    <name type="scientific">Vreelandella titanicae</name>
    <dbReference type="NCBI Taxonomy" id="664683"/>
    <lineage>
        <taxon>Bacteria</taxon>
        <taxon>Pseudomonadati</taxon>
        <taxon>Pseudomonadota</taxon>
        <taxon>Gammaproteobacteria</taxon>
        <taxon>Oceanospirillales</taxon>
        <taxon>Halomonadaceae</taxon>
        <taxon>Vreelandella</taxon>
    </lineage>
</organism>
<dbReference type="InterPro" id="IPR007410">
    <property type="entry name" value="LpqE-like"/>
</dbReference>
<dbReference type="AlphaFoldDB" id="A0A558JFY0"/>
<evidence type="ECO:0000313" key="3">
    <source>
        <dbReference type="Proteomes" id="UP000317288"/>
    </source>
</evidence>
<gene>
    <name evidence="2" type="ORF">FQP89_04195</name>
</gene>
<dbReference type="PANTHER" id="PTHR36302:SF1">
    <property type="entry name" value="COPPER CHAPERONE PCU(A)C"/>
    <property type="match status" value="1"/>
</dbReference>